<sequence>MWQLLIGLKSLNKQLVTIYLYSLSHNLSLRGHGQPDSHRDLILHVRPQQDGQVAHHNNQDLCVHKHQSLHSHQQHGQAVPHDYSSQEQCVHKNQSHQQHGQDVPHEPNNQELCVLKHPSLRYHQQPGQDVPHEPNNQDLCAQPTHHNLLNHLDQHILHKQHLKNHHHLQSQSLWDVDVREELLLLQDHQGKLSAGFQDISLGERGGRRRDFHDLGVNTRQAMDHVKDSKTGFNGKPIPLSTNHIRLLSRPQWVLFQYHIDFNPPMESRRLRTALLYQHEELIGKARAFDGTILFLPRRLNKATEVFSQTKNKENVKITITLTNELPPTSPTCFQFYNIIFKRLLKMMNMKQIGRNYYNPNDAINIKTHSLNIWPGFSTSILQYETSIMLCIDVSHKVLRDETVHDIMSRNFDQYGTRFQDVSAKEVVGQIVLTKYNNRTYRIDEVFWNMSPLSTFKKYDGTDITFVDYYKTDQYGIVIKDMQQPLIANIPKKAKPGEPSGPLLLIPELCNLTGLTDRMRSDFTVMRDLAVHTRLPPDQREKAVGKFLNYIHKDEGVQKELRDWGLNFDTNLLRFNGRVANPERIQQSGRSVDYNPQFADWSREMRGQLLSVRHLESWILLYTRRNYDVANTLTQTLVKGSLPLERLFFQVTHTCSADTQLTRLTDNRFNSIGIPLWDIGAGLRQPGKNEKAPPSPVVCILSSIHKGKYDAIKKYLCADVPIPSQCVVARTLSKPQTIMSVASKIALQMNCKMGGELWSVEMPIKYYSKMEFRVIASKEIYPYLSCMNKGLTRVRPTGFTTGYSGMRFSWFSRCVIQDQKQEIVDGLKVCMLAALRAYESVNNAKPKRVLIYRDGVGDGQLKTLVNYEIPQFMDCLKSQDNPRLTVIVVKKRINARFFGVFGGRLQNPPPGTIVDVEVTRPEWYDFFIISQSVRVGTVSPTHYNVVYDNGGLTPDQMQRLTYKLCHLYYNWPGVIRVPAPCQYAHKLAFLVGQSIHVEPHVSLANKLYYL</sequence>
<dbReference type="SUPFAM" id="SSF101690">
    <property type="entry name" value="PAZ domain"/>
    <property type="match status" value="1"/>
</dbReference>
<dbReference type="PROSITE" id="PS50821">
    <property type="entry name" value="PAZ"/>
    <property type="match status" value="1"/>
</dbReference>
<dbReference type="AlphaFoldDB" id="A0AAD1VS67"/>
<dbReference type="GO" id="GO:0031047">
    <property type="term" value="P:regulatory ncRNA-mediated gene silencing"/>
    <property type="evidence" value="ECO:0007669"/>
    <property type="project" value="UniProtKB-KW"/>
</dbReference>
<name>A0AAD1VS67_PELCU</name>
<dbReference type="PROSITE" id="PS50822">
    <property type="entry name" value="PIWI"/>
    <property type="match status" value="1"/>
</dbReference>
<dbReference type="GO" id="GO:0003723">
    <property type="term" value="F:RNA binding"/>
    <property type="evidence" value="ECO:0007669"/>
    <property type="project" value="UniProtKB-KW"/>
</dbReference>
<dbReference type="InterPro" id="IPR003165">
    <property type="entry name" value="Piwi"/>
</dbReference>
<evidence type="ECO:0000256" key="3">
    <source>
        <dbReference type="ARBA" id="ARBA00022490"/>
    </source>
</evidence>
<dbReference type="Pfam" id="PF23278">
    <property type="entry name" value="Piwi_N"/>
    <property type="match status" value="1"/>
</dbReference>
<keyword evidence="4" id="KW-0221">Differentiation</keyword>
<dbReference type="CDD" id="cd02845">
    <property type="entry name" value="PAZ_piwi_like"/>
    <property type="match status" value="1"/>
</dbReference>
<dbReference type="GO" id="GO:0005737">
    <property type="term" value="C:cytoplasm"/>
    <property type="evidence" value="ECO:0007669"/>
    <property type="project" value="UniProtKB-SubCell"/>
</dbReference>
<evidence type="ECO:0000256" key="9">
    <source>
        <dbReference type="ARBA" id="ARBA00038291"/>
    </source>
</evidence>
<keyword evidence="5" id="KW-0810">Translation regulation</keyword>
<dbReference type="FunFam" id="2.170.260.10:FF:000003">
    <property type="entry name" value="Piwi-like RNA-mediated gene silencing 2"/>
    <property type="match status" value="1"/>
</dbReference>
<evidence type="ECO:0000256" key="1">
    <source>
        <dbReference type="ARBA" id="ARBA00004496"/>
    </source>
</evidence>
<evidence type="ECO:0000256" key="7">
    <source>
        <dbReference type="ARBA" id="ARBA00023158"/>
    </source>
</evidence>
<keyword evidence="7" id="KW-0943">RNA-mediated gene silencing</keyword>
<dbReference type="InterPro" id="IPR036085">
    <property type="entry name" value="PAZ_dom_sf"/>
</dbReference>
<dbReference type="Gene3D" id="3.40.50.2300">
    <property type="match status" value="1"/>
</dbReference>
<organism evidence="13 14">
    <name type="scientific">Pelobates cultripes</name>
    <name type="common">Western spadefoot toad</name>
    <dbReference type="NCBI Taxonomy" id="61616"/>
    <lineage>
        <taxon>Eukaryota</taxon>
        <taxon>Metazoa</taxon>
        <taxon>Chordata</taxon>
        <taxon>Craniata</taxon>
        <taxon>Vertebrata</taxon>
        <taxon>Euteleostomi</taxon>
        <taxon>Amphibia</taxon>
        <taxon>Batrachia</taxon>
        <taxon>Anura</taxon>
        <taxon>Pelobatoidea</taxon>
        <taxon>Pelobatidae</taxon>
        <taxon>Pelobates</taxon>
    </lineage>
</organism>
<dbReference type="SMART" id="SM00949">
    <property type="entry name" value="PAZ"/>
    <property type="match status" value="1"/>
</dbReference>
<dbReference type="Gene3D" id="2.170.260.10">
    <property type="entry name" value="paz domain"/>
    <property type="match status" value="1"/>
</dbReference>
<dbReference type="Pfam" id="PF02171">
    <property type="entry name" value="Piwi"/>
    <property type="match status" value="1"/>
</dbReference>
<evidence type="ECO:0000259" key="12">
    <source>
        <dbReference type="PROSITE" id="PS50822"/>
    </source>
</evidence>
<dbReference type="FunFam" id="3.30.420.10:FF:000014">
    <property type="entry name" value="Piwi-like RNA-mediated gene silencing 1"/>
    <property type="match status" value="1"/>
</dbReference>
<keyword evidence="14" id="KW-1185">Reference proteome</keyword>
<keyword evidence="8" id="KW-0469">Meiosis</keyword>
<feature type="compositionally biased region" description="Polar residues" evidence="10">
    <location>
        <begin position="83"/>
        <end position="100"/>
    </location>
</feature>
<evidence type="ECO:0000256" key="2">
    <source>
        <dbReference type="ARBA" id="ARBA00022473"/>
    </source>
</evidence>
<dbReference type="GO" id="GO:0030154">
    <property type="term" value="P:cell differentiation"/>
    <property type="evidence" value="ECO:0007669"/>
    <property type="project" value="UniProtKB-KW"/>
</dbReference>
<dbReference type="SMART" id="SM00950">
    <property type="entry name" value="Piwi"/>
    <property type="match status" value="1"/>
</dbReference>
<dbReference type="InterPro" id="IPR036397">
    <property type="entry name" value="RNaseH_sf"/>
</dbReference>
<feature type="domain" description="PAZ" evidence="11">
    <location>
        <begin position="402"/>
        <end position="513"/>
    </location>
</feature>
<reference evidence="13" key="1">
    <citation type="submission" date="2022-03" db="EMBL/GenBank/DDBJ databases">
        <authorList>
            <person name="Alioto T."/>
            <person name="Alioto T."/>
            <person name="Gomez Garrido J."/>
        </authorList>
    </citation>
    <scope>NUCLEOTIDE SEQUENCE</scope>
</reference>
<keyword evidence="6" id="KW-0694">RNA-binding</keyword>
<dbReference type="CDD" id="cd04658">
    <property type="entry name" value="Piwi_piwi-like_Euk"/>
    <property type="match status" value="1"/>
</dbReference>
<accession>A0AAD1VS67</accession>
<proteinExistence type="inferred from homology"/>
<comment type="similarity">
    <text evidence="9">Belongs to the argonaute family. Piwi subfamily.</text>
</comment>
<feature type="domain" description="Piwi" evidence="12">
    <location>
        <begin position="695"/>
        <end position="995"/>
    </location>
</feature>
<dbReference type="EMBL" id="OW240912">
    <property type="protein sequence ID" value="CAH2225762.1"/>
    <property type="molecule type" value="Genomic_DNA"/>
</dbReference>
<evidence type="ECO:0000313" key="14">
    <source>
        <dbReference type="Proteomes" id="UP001295444"/>
    </source>
</evidence>
<evidence type="ECO:0000256" key="8">
    <source>
        <dbReference type="ARBA" id="ARBA00023254"/>
    </source>
</evidence>
<dbReference type="InterPro" id="IPR014811">
    <property type="entry name" value="ArgoL1"/>
</dbReference>
<dbReference type="SUPFAM" id="SSF53098">
    <property type="entry name" value="Ribonuclease H-like"/>
    <property type="match status" value="1"/>
</dbReference>
<dbReference type="InterPro" id="IPR012337">
    <property type="entry name" value="RNaseH-like_sf"/>
</dbReference>
<dbReference type="PANTHER" id="PTHR22891">
    <property type="entry name" value="EUKARYOTIC TRANSLATION INITIATION FACTOR 2C"/>
    <property type="match status" value="1"/>
</dbReference>
<keyword evidence="2" id="KW-0217">Developmental protein</keyword>
<comment type="subcellular location">
    <subcellularLocation>
        <location evidence="1">Cytoplasm</location>
    </subcellularLocation>
</comment>
<evidence type="ECO:0000256" key="5">
    <source>
        <dbReference type="ARBA" id="ARBA00022845"/>
    </source>
</evidence>
<dbReference type="Proteomes" id="UP001295444">
    <property type="component" value="Chromosome 01"/>
</dbReference>
<evidence type="ECO:0000256" key="4">
    <source>
        <dbReference type="ARBA" id="ARBA00022782"/>
    </source>
</evidence>
<feature type="region of interest" description="Disordered" evidence="10">
    <location>
        <begin position="65"/>
        <end position="108"/>
    </location>
</feature>
<dbReference type="GO" id="GO:0051321">
    <property type="term" value="P:meiotic cell cycle"/>
    <property type="evidence" value="ECO:0007669"/>
    <property type="project" value="UniProtKB-KW"/>
</dbReference>
<dbReference type="GO" id="GO:0006417">
    <property type="term" value="P:regulation of translation"/>
    <property type="evidence" value="ECO:0007669"/>
    <property type="project" value="UniProtKB-KW"/>
</dbReference>
<protein>
    <submittedName>
        <fullName evidence="13">Piwi 1</fullName>
    </submittedName>
</protein>
<gene>
    <name evidence="13" type="ORF">PECUL_23A040762</name>
</gene>
<evidence type="ECO:0000256" key="10">
    <source>
        <dbReference type="SAM" id="MobiDB-lite"/>
    </source>
</evidence>
<evidence type="ECO:0000259" key="11">
    <source>
        <dbReference type="PROSITE" id="PS50821"/>
    </source>
</evidence>
<keyword evidence="3" id="KW-0963">Cytoplasm</keyword>
<dbReference type="Pfam" id="PF08699">
    <property type="entry name" value="ArgoL1"/>
    <property type="match status" value="1"/>
</dbReference>
<dbReference type="InterPro" id="IPR003100">
    <property type="entry name" value="PAZ_dom"/>
</dbReference>
<evidence type="ECO:0000313" key="13">
    <source>
        <dbReference type="EMBL" id="CAH2225762.1"/>
    </source>
</evidence>
<dbReference type="Pfam" id="PF02170">
    <property type="entry name" value="PAZ"/>
    <property type="match status" value="1"/>
</dbReference>
<evidence type="ECO:0000256" key="6">
    <source>
        <dbReference type="ARBA" id="ARBA00022884"/>
    </source>
</evidence>
<dbReference type="Gene3D" id="3.30.420.10">
    <property type="entry name" value="Ribonuclease H-like superfamily/Ribonuclease H"/>
    <property type="match status" value="1"/>
</dbReference>